<dbReference type="Pfam" id="PF13440">
    <property type="entry name" value="Polysacc_synt_3"/>
    <property type="match status" value="1"/>
</dbReference>
<keyword evidence="2" id="KW-1003">Cell membrane</keyword>
<keyword evidence="3 6" id="KW-0812">Transmembrane</keyword>
<feature type="transmembrane region" description="Helical" evidence="6">
    <location>
        <begin position="137"/>
        <end position="158"/>
    </location>
</feature>
<dbReference type="GO" id="GO:0005886">
    <property type="term" value="C:plasma membrane"/>
    <property type="evidence" value="ECO:0007669"/>
    <property type="project" value="UniProtKB-SubCell"/>
</dbReference>
<dbReference type="OrthoDB" id="7605542at2"/>
<gene>
    <name evidence="7" type="ORF">SAMN05421774_1102</name>
</gene>
<sequence length="471" mass="50467">MFRSFALILSGNLSNTLLGMLRSLLAAALISLEDFGIAATFMVAMAVIEMVSALGLKQQIVQAREGNDPAFQAALQGFQVLRGLVNGMALVVLAWPMAWFFGLSDLVWAYQLVALAPVLRAFEHFDAQRLARQMNYWPTLISGALPALGSLLAVWPLYLMFGDFRVLLFAVLLQAALSVLASHLVARRPYQLRFDRAIMATSLRFGWPIMLNGILMFVIFNGDRMIVGRELGMATLAVFSMALSLTMAPVGLLAGVLSKFFLPQLSASKDDPAEFAALSVVTIQAHLVLGALLVAGVGLLGGPLLHLALGEKYAAAIPLLTWLALMQGCRVGKGASSVIALAVARTGNATIANIPRVLLLLPAWYAAATGQGLLVVIWLGILGEILGLVIALWLVMSRLSLPWRPLVPVLIVSAVLAGVAIAHASRLATGGWMPDPWTGAGLAILLGLSLAASRQLRGYVARRQIRRYDES</sequence>
<evidence type="ECO:0000313" key="7">
    <source>
        <dbReference type="EMBL" id="SIT21319.1"/>
    </source>
</evidence>
<proteinExistence type="predicted"/>
<organism evidence="7 8">
    <name type="scientific">Gemmobacter megaterium</name>
    <dbReference type="NCBI Taxonomy" id="1086013"/>
    <lineage>
        <taxon>Bacteria</taxon>
        <taxon>Pseudomonadati</taxon>
        <taxon>Pseudomonadota</taxon>
        <taxon>Alphaproteobacteria</taxon>
        <taxon>Rhodobacterales</taxon>
        <taxon>Paracoccaceae</taxon>
        <taxon>Gemmobacter</taxon>
    </lineage>
</organism>
<feature type="transmembrane region" description="Helical" evidence="6">
    <location>
        <begin position="36"/>
        <end position="56"/>
    </location>
</feature>
<dbReference type="EMBL" id="FTOT01000010">
    <property type="protein sequence ID" value="SIT21319.1"/>
    <property type="molecule type" value="Genomic_DNA"/>
</dbReference>
<feature type="transmembrane region" description="Helical" evidence="6">
    <location>
        <begin position="437"/>
        <end position="456"/>
    </location>
</feature>
<feature type="transmembrane region" description="Helical" evidence="6">
    <location>
        <begin position="197"/>
        <end position="220"/>
    </location>
</feature>
<dbReference type="Proteomes" id="UP000186141">
    <property type="component" value="Unassembled WGS sequence"/>
</dbReference>
<evidence type="ECO:0000256" key="4">
    <source>
        <dbReference type="ARBA" id="ARBA00022989"/>
    </source>
</evidence>
<evidence type="ECO:0000256" key="2">
    <source>
        <dbReference type="ARBA" id="ARBA00022475"/>
    </source>
</evidence>
<evidence type="ECO:0000256" key="3">
    <source>
        <dbReference type="ARBA" id="ARBA00022692"/>
    </source>
</evidence>
<feature type="transmembrane region" description="Helical" evidence="6">
    <location>
        <begin position="406"/>
        <end position="425"/>
    </location>
</feature>
<keyword evidence="5 6" id="KW-0472">Membrane</keyword>
<evidence type="ECO:0000256" key="1">
    <source>
        <dbReference type="ARBA" id="ARBA00004651"/>
    </source>
</evidence>
<dbReference type="STRING" id="1086013.SAMN05421774_1102"/>
<feature type="transmembrane region" description="Helical" evidence="6">
    <location>
        <begin position="107"/>
        <end position="125"/>
    </location>
</feature>
<dbReference type="PANTHER" id="PTHR30250">
    <property type="entry name" value="PST FAMILY PREDICTED COLANIC ACID TRANSPORTER"/>
    <property type="match status" value="1"/>
</dbReference>
<evidence type="ECO:0000256" key="5">
    <source>
        <dbReference type="ARBA" id="ARBA00023136"/>
    </source>
</evidence>
<evidence type="ECO:0000313" key="8">
    <source>
        <dbReference type="Proteomes" id="UP000186141"/>
    </source>
</evidence>
<dbReference type="PANTHER" id="PTHR30250:SF26">
    <property type="entry name" value="PSMA PROTEIN"/>
    <property type="match status" value="1"/>
</dbReference>
<evidence type="ECO:0000256" key="6">
    <source>
        <dbReference type="SAM" id="Phobius"/>
    </source>
</evidence>
<feature type="transmembrane region" description="Helical" evidence="6">
    <location>
        <begin position="373"/>
        <end position="394"/>
    </location>
</feature>
<dbReference type="RefSeq" id="WP_076533768.1">
    <property type="nucleotide sequence ID" value="NZ_BMEH01000010.1"/>
</dbReference>
<keyword evidence="4 6" id="KW-1133">Transmembrane helix</keyword>
<dbReference type="InterPro" id="IPR050833">
    <property type="entry name" value="Poly_Biosynth_Transport"/>
</dbReference>
<feature type="transmembrane region" description="Helical" evidence="6">
    <location>
        <begin position="232"/>
        <end position="254"/>
    </location>
</feature>
<feature type="transmembrane region" description="Helical" evidence="6">
    <location>
        <begin position="275"/>
        <end position="301"/>
    </location>
</feature>
<keyword evidence="8" id="KW-1185">Reference proteome</keyword>
<comment type="subcellular location">
    <subcellularLocation>
        <location evidence="1">Cell membrane</location>
        <topology evidence="1">Multi-pass membrane protein</topology>
    </subcellularLocation>
</comment>
<accession>A0A1N7QEX4</accession>
<reference evidence="7 8" key="1">
    <citation type="submission" date="2017-01" db="EMBL/GenBank/DDBJ databases">
        <authorList>
            <person name="Mah S.A."/>
            <person name="Swanson W.J."/>
            <person name="Moy G.W."/>
            <person name="Vacquier V.D."/>
        </authorList>
    </citation>
    <scope>NUCLEOTIDE SEQUENCE [LARGE SCALE GENOMIC DNA]</scope>
    <source>
        <strain evidence="7 8">DSM 26375</strain>
    </source>
</reference>
<name>A0A1N7QEX4_9RHOB</name>
<feature type="transmembrane region" description="Helical" evidence="6">
    <location>
        <begin position="164"/>
        <end position="185"/>
    </location>
</feature>
<feature type="transmembrane region" description="Helical" evidence="6">
    <location>
        <begin position="80"/>
        <end position="101"/>
    </location>
</feature>
<dbReference type="AlphaFoldDB" id="A0A1N7QEX4"/>
<protein>
    <submittedName>
        <fullName evidence="7">Membrane protein involved in the export of O-antigen and teichoic acid</fullName>
    </submittedName>
</protein>